<evidence type="ECO:0000313" key="4">
    <source>
        <dbReference type="Proteomes" id="UP001595947"/>
    </source>
</evidence>
<protein>
    <submittedName>
        <fullName evidence="3">Uncharacterized protein</fullName>
    </submittedName>
</protein>
<gene>
    <name evidence="3" type="ORF">ACFPBZ_00245</name>
</gene>
<proteinExistence type="predicted"/>
<evidence type="ECO:0000313" key="3">
    <source>
        <dbReference type="EMBL" id="MFC5060624.1"/>
    </source>
</evidence>
<organism evidence="3 4">
    <name type="scientific">Actinomycetospora atypica</name>
    <dbReference type="NCBI Taxonomy" id="1290095"/>
    <lineage>
        <taxon>Bacteria</taxon>
        <taxon>Bacillati</taxon>
        <taxon>Actinomycetota</taxon>
        <taxon>Actinomycetes</taxon>
        <taxon>Pseudonocardiales</taxon>
        <taxon>Pseudonocardiaceae</taxon>
        <taxon>Actinomycetospora</taxon>
    </lineage>
</organism>
<feature type="transmembrane region" description="Helical" evidence="2">
    <location>
        <begin position="35"/>
        <end position="57"/>
    </location>
</feature>
<dbReference type="EMBL" id="JBHSIV010000001">
    <property type="protein sequence ID" value="MFC5060624.1"/>
    <property type="molecule type" value="Genomic_DNA"/>
</dbReference>
<keyword evidence="2" id="KW-0812">Transmembrane</keyword>
<keyword evidence="4" id="KW-1185">Reference proteome</keyword>
<evidence type="ECO:0000256" key="2">
    <source>
        <dbReference type="SAM" id="Phobius"/>
    </source>
</evidence>
<name>A0ABV9YF85_9PSEU</name>
<feature type="compositionally biased region" description="Low complexity" evidence="1">
    <location>
        <begin position="265"/>
        <end position="276"/>
    </location>
</feature>
<keyword evidence="2" id="KW-0472">Membrane</keyword>
<comment type="caution">
    <text evidence="3">The sequence shown here is derived from an EMBL/GenBank/DDBJ whole genome shotgun (WGS) entry which is preliminary data.</text>
</comment>
<keyword evidence="2" id="KW-1133">Transmembrane helix</keyword>
<evidence type="ECO:0000256" key="1">
    <source>
        <dbReference type="SAM" id="MobiDB-lite"/>
    </source>
</evidence>
<dbReference type="RefSeq" id="WP_378033982.1">
    <property type="nucleotide sequence ID" value="NZ_JBHSIV010000001.1"/>
</dbReference>
<feature type="region of interest" description="Disordered" evidence="1">
    <location>
        <begin position="251"/>
        <end position="276"/>
    </location>
</feature>
<feature type="transmembrane region" description="Helical" evidence="2">
    <location>
        <begin position="64"/>
        <end position="87"/>
    </location>
</feature>
<sequence length="276" mass="29472">MSDLHDDLGLESSPRVPGGGQAPRWRVARITSRFFWIWLGLTLTSLAVLAAVLVAWVREGISDTGIVIFVLLVILLPLLLAASYAAIGAAVDSRVDDDVLVHGVGVGAALATEGYADWPFTWDGRPAGHLARLGKKGARRLVVGTETRQVAPRGAGFALLDGRRTVATAVPRARGPWRDWEIDVAGRLLRVRQHVARQPPRRTLLDDLGRAWRTSSTRRSVEARLPEEIGPVGAAFCLVVLAAIRDTVAPVAPQNGSGDSGDSGGVDLSDGGWSFD</sequence>
<reference evidence="4" key="1">
    <citation type="journal article" date="2019" name="Int. J. Syst. Evol. Microbiol.">
        <title>The Global Catalogue of Microorganisms (GCM) 10K type strain sequencing project: providing services to taxonomists for standard genome sequencing and annotation.</title>
        <authorList>
            <consortium name="The Broad Institute Genomics Platform"/>
            <consortium name="The Broad Institute Genome Sequencing Center for Infectious Disease"/>
            <person name="Wu L."/>
            <person name="Ma J."/>
        </authorList>
    </citation>
    <scope>NUCLEOTIDE SEQUENCE [LARGE SCALE GENOMIC DNA]</scope>
    <source>
        <strain evidence="4">CGMCC 4.7093</strain>
    </source>
</reference>
<accession>A0ABV9YF85</accession>
<feature type="region of interest" description="Disordered" evidence="1">
    <location>
        <begin position="1"/>
        <end position="22"/>
    </location>
</feature>
<dbReference type="Proteomes" id="UP001595947">
    <property type="component" value="Unassembled WGS sequence"/>
</dbReference>